<protein>
    <submittedName>
        <fullName evidence="16">Cyclic nucleotide-binding domain-containing protein</fullName>
    </submittedName>
</protein>
<dbReference type="SMART" id="SM00100">
    <property type="entry name" value="cNMP"/>
    <property type="match status" value="1"/>
</dbReference>
<keyword evidence="9" id="KW-0130">Cell adhesion</keyword>
<keyword evidence="12 14" id="KW-0472">Membrane</keyword>
<keyword evidence="17" id="KW-1185">Reference proteome</keyword>
<name>A0ABU5ECJ2_9PROT</name>
<evidence type="ECO:0000256" key="2">
    <source>
        <dbReference type="ARBA" id="ARBA00004141"/>
    </source>
</evidence>
<dbReference type="Proteomes" id="UP001279642">
    <property type="component" value="Unassembled WGS sequence"/>
</dbReference>
<dbReference type="Gene3D" id="2.60.120.10">
    <property type="entry name" value="Jelly Rolls"/>
    <property type="match status" value="1"/>
</dbReference>
<evidence type="ECO:0000256" key="10">
    <source>
        <dbReference type="ARBA" id="ARBA00022949"/>
    </source>
</evidence>
<reference evidence="16 17" key="1">
    <citation type="journal article" date="2016" name="Antonie Van Leeuwenhoek">
        <title>Dongia soli sp. nov., isolated from soil from Dokdo, Korea.</title>
        <authorList>
            <person name="Kim D.U."/>
            <person name="Lee H."/>
            <person name="Kim H."/>
            <person name="Kim S.G."/>
            <person name="Ka J.O."/>
        </authorList>
    </citation>
    <scope>NUCLEOTIDE SEQUENCE [LARGE SCALE GENOMIC DNA]</scope>
    <source>
        <strain evidence="16 17">D78</strain>
    </source>
</reference>
<evidence type="ECO:0000256" key="1">
    <source>
        <dbReference type="ARBA" id="ARBA00004124"/>
    </source>
</evidence>
<organism evidence="16 17">
    <name type="scientific">Dongia soli</name>
    <dbReference type="NCBI Taxonomy" id="600628"/>
    <lineage>
        <taxon>Bacteria</taxon>
        <taxon>Pseudomonadati</taxon>
        <taxon>Pseudomonadota</taxon>
        <taxon>Alphaproteobacteria</taxon>
        <taxon>Rhodospirillales</taxon>
        <taxon>Dongiaceae</taxon>
        <taxon>Dongia</taxon>
    </lineage>
</organism>
<dbReference type="Pfam" id="PF00027">
    <property type="entry name" value="cNMP_binding"/>
    <property type="match status" value="1"/>
</dbReference>
<dbReference type="PANTHER" id="PTHR12101:SF17">
    <property type="entry name" value="BLOOD VESSEL EPICARDIAL SUBSTANCE"/>
    <property type="match status" value="1"/>
</dbReference>
<keyword evidence="10" id="KW-0965">Cell junction</keyword>
<keyword evidence="13" id="KW-0325">Glycoprotein</keyword>
<dbReference type="EMBL" id="JAXCLW010000002">
    <property type="protein sequence ID" value="MDY0883509.1"/>
    <property type="molecule type" value="Genomic_DNA"/>
</dbReference>
<dbReference type="InterPro" id="IPR014710">
    <property type="entry name" value="RmlC-like_jellyroll"/>
</dbReference>
<dbReference type="Pfam" id="PF04831">
    <property type="entry name" value="POPDC1-3"/>
    <property type="match status" value="1"/>
</dbReference>
<evidence type="ECO:0000256" key="9">
    <source>
        <dbReference type="ARBA" id="ARBA00022889"/>
    </source>
</evidence>
<evidence type="ECO:0000313" key="17">
    <source>
        <dbReference type="Proteomes" id="UP001279642"/>
    </source>
</evidence>
<dbReference type="SUPFAM" id="SSF51206">
    <property type="entry name" value="cAMP-binding domain-like"/>
    <property type="match status" value="1"/>
</dbReference>
<dbReference type="InterPro" id="IPR000595">
    <property type="entry name" value="cNMP-bd_dom"/>
</dbReference>
<keyword evidence="7" id="KW-1003">Cell membrane</keyword>
<comment type="similarity">
    <text evidence="4">Belongs to the popeye family.</text>
</comment>
<proteinExistence type="inferred from homology"/>
<dbReference type="CDD" id="cd00038">
    <property type="entry name" value="CAP_ED"/>
    <property type="match status" value="1"/>
</dbReference>
<dbReference type="InterPro" id="IPR018490">
    <property type="entry name" value="cNMP-bd_dom_sf"/>
</dbReference>
<sequence length="237" mass="26370">MTMDWSDWIGTASYVVLAASYLVTNMYWLRMLAIIAIVAEAIYFYMAGDRELWVGILWSCVFVAINIVQLALLVRARMRVKLTEEERMLHESAFGKLDHVNFGRLLSVGGWHDYQAGTELTRQAEPVEMVHLLVRGRATVDIDGDPIASILPGAYIGEMAFLGDGKASATVRAGDNCRCFSIPADDLHDLVRKHDEIGSVLKEQFAVDLARKLRVHGRNYVAAVARKSLSGSRANKV</sequence>
<accession>A0ABU5ECJ2</accession>
<evidence type="ECO:0000256" key="7">
    <source>
        <dbReference type="ARBA" id="ARBA00022475"/>
    </source>
</evidence>
<evidence type="ECO:0000256" key="5">
    <source>
        <dbReference type="ARBA" id="ARBA00022427"/>
    </source>
</evidence>
<evidence type="ECO:0000313" key="16">
    <source>
        <dbReference type="EMBL" id="MDY0883509.1"/>
    </source>
</evidence>
<feature type="transmembrane region" description="Helical" evidence="14">
    <location>
        <begin position="28"/>
        <end position="46"/>
    </location>
</feature>
<keyword evidence="11 14" id="KW-1133">Transmembrane helix</keyword>
<comment type="subcellular location">
    <subcellularLocation>
        <location evidence="3">Cell junction</location>
        <location evidence="3">Tight junction</location>
    </subcellularLocation>
    <subcellularLocation>
        <location evidence="1">Lateral cell membrane</location>
    </subcellularLocation>
    <subcellularLocation>
        <location evidence="2">Membrane</location>
        <topology evidence="2">Multi-pass membrane protein</topology>
    </subcellularLocation>
</comment>
<evidence type="ECO:0000256" key="12">
    <source>
        <dbReference type="ARBA" id="ARBA00023136"/>
    </source>
</evidence>
<dbReference type="PROSITE" id="PS50042">
    <property type="entry name" value="CNMP_BINDING_3"/>
    <property type="match status" value="1"/>
</dbReference>
<feature type="transmembrane region" description="Helical" evidence="14">
    <location>
        <begin position="52"/>
        <end position="74"/>
    </location>
</feature>
<evidence type="ECO:0000256" key="6">
    <source>
        <dbReference type="ARBA" id="ARBA00022473"/>
    </source>
</evidence>
<dbReference type="PANTHER" id="PTHR12101">
    <property type="entry name" value="POPEYE DOMAIN CONTAINING PROTEIN"/>
    <property type="match status" value="1"/>
</dbReference>
<keyword evidence="6" id="KW-0217">Developmental protein</keyword>
<evidence type="ECO:0000256" key="4">
    <source>
        <dbReference type="ARBA" id="ARBA00007146"/>
    </source>
</evidence>
<gene>
    <name evidence="16" type="ORF">SMD27_11690</name>
</gene>
<evidence type="ECO:0000256" key="3">
    <source>
        <dbReference type="ARBA" id="ARBA00004435"/>
    </source>
</evidence>
<comment type="caution">
    <text evidence="16">The sequence shown here is derived from an EMBL/GenBank/DDBJ whole genome shotgun (WGS) entry which is preliminary data.</text>
</comment>
<evidence type="ECO:0000256" key="8">
    <source>
        <dbReference type="ARBA" id="ARBA00022692"/>
    </source>
</evidence>
<dbReference type="RefSeq" id="WP_320508541.1">
    <property type="nucleotide sequence ID" value="NZ_JAXCLW010000002.1"/>
</dbReference>
<feature type="transmembrane region" description="Helical" evidence="14">
    <location>
        <begin position="6"/>
        <end position="23"/>
    </location>
</feature>
<evidence type="ECO:0000259" key="15">
    <source>
        <dbReference type="PROSITE" id="PS50042"/>
    </source>
</evidence>
<feature type="domain" description="Cyclic nucleotide-binding" evidence="15">
    <location>
        <begin position="93"/>
        <end position="208"/>
    </location>
</feature>
<evidence type="ECO:0000256" key="14">
    <source>
        <dbReference type="SAM" id="Phobius"/>
    </source>
</evidence>
<dbReference type="InterPro" id="IPR055272">
    <property type="entry name" value="POPDC1-3_dom"/>
</dbReference>
<keyword evidence="5" id="KW-0796">Tight junction</keyword>
<evidence type="ECO:0000256" key="13">
    <source>
        <dbReference type="ARBA" id="ARBA00023180"/>
    </source>
</evidence>
<dbReference type="InterPro" id="IPR006916">
    <property type="entry name" value="POPDC1-3"/>
</dbReference>
<keyword evidence="8 14" id="KW-0812">Transmembrane</keyword>
<evidence type="ECO:0000256" key="11">
    <source>
        <dbReference type="ARBA" id="ARBA00022989"/>
    </source>
</evidence>